<comment type="caution">
    <text evidence="1">The sequence shown here is derived from an EMBL/GenBank/DDBJ whole genome shotgun (WGS) entry which is preliminary data.</text>
</comment>
<accession>A0ACC0VC89</accession>
<proteinExistence type="predicted"/>
<dbReference type="EMBL" id="CM047941">
    <property type="protein sequence ID" value="KAI9903450.1"/>
    <property type="molecule type" value="Genomic_DNA"/>
</dbReference>
<keyword evidence="2" id="KW-1185">Reference proteome</keyword>
<dbReference type="Proteomes" id="UP001163324">
    <property type="component" value="Chromosome 2"/>
</dbReference>
<protein>
    <submittedName>
        <fullName evidence="1">Uncharacterized protein</fullName>
    </submittedName>
</protein>
<gene>
    <name evidence="1" type="ORF">N3K66_002802</name>
</gene>
<evidence type="ECO:0000313" key="2">
    <source>
        <dbReference type="Proteomes" id="UP001163324"/>
    </source>
</evidence>
<evidence type="ECO:0000313" key="1">
    <source>
        <dbReference type="EMBL" id="KAI9903450.1"/>
    </source>
</evidence>
<name>A0ACC0VC89_9HYPO</name>
<organism evidence="1 2">
    <name type="scientific">Trichothecium roseum</name>
    <dbReference type="NCBI Taxonomy" id="47278"/>
    <lineage>
        <taxon>Eukaryota</taxon>
        <taxon>Fungi</taxon>
        <taxon>Dikarya</taxon>
        <taxon>Ascomycota</taxon>
        <taxon>Pezizomycotina</taxon>
        <taxon>Sordariomycetes</taxon>
        <taxon>Hypocreomycetidae</taxon>
        <taxon>Hypocreales</taxon>
        <taxon>Hypocreales incertae sedis</taxon>
        <taxon>Trichothecium</taxon>
    </lineage>
</organism>
<sequence length="399" mass="43101">MAHALILGASGISGWSIMNQITTYPTPTAFARITGTTNRPLTLERAHLSPDPRVQLVSGVDFTQTVDEVAALLREKVADVDTVSHVFYTAYIQTDGPNSLKVVNTKLLEVAVRAVEAVSCKLEVVILQTGGKGYGMQFPDKVSIRPPLREDLPRIPQPWADSIFYYAQYDLLEALSRGKAWTFTEIRPDGIVGYCPTANPMNLAEGVGVYLSVYRQVHGAGARVPFPGGERSWVCRHSDTSQDVLARMEIYAALNKGVCGGGRAFNVADGEVVTWAGVWPGLCANFGLVSEPPRPAAASGSTPTTGGGGGGEGKSMGEFVKEHGEVWRQLARDDGLDPDLAGRHNWAFTDFMLGEYDFDREYDLGRARAAGFGETADTVGGYVLAWERMRDGGVLPRLG</sequence>
<reference evidence="1" key="1">
    <citation type="submission" date="2022-10" db="EMBL/GenBank/DDBJ databases">
        <title>Complete Genome of Trichothecium roseum strain YXFP-22015, a Plant Pathogen Isolated from Citrus.</title>
        <authorList>
            <person name="Wang Y."/>
            <person name="Zhu L."/>
        </authorList>
    </citation>
    <scope>NUCLEOTIDE SEQUENCE</scope>
    <source>
        <strain evidence="1">YXFP-22015</strain>
    </source>
</reference>